<dbReference type="InterPro" id="IPR036271">
    <property type="entry name" value="Tet_transcr_reg_TetR-rel_C_sf"/>
</dbReference>
<evidence type="ECO:0000259" key="5">
    <source>
        <dbReference type="PROSITE" id="PS50977"/>
    </source>
</evidence>
<dbReference type="PANTHER" id="PTHR30055:SF234">
    <property type="entry name" value="HTH-TYPE TRANSCRIPTIONAL REGULATOR BETI"/>
    <property type="match status" value="1"/>
</dbReference>
<evidence type="ECO:0000313" key="7">
    <source>
        <dbReference type="Proteomes" id="UP001185659"/>
    </source>
</evidence>
<dbReference type="InterPro" id="IPR050109">
    <property type="entry name" value="HTH-type_TetR-like_transc_reg"/>
</dbReference>
<reference evidence="6 7" key="1">
    <citation type="submission" date="2023-10" db="EMBL/GenBank/DDBJ databases">
        <authorList>
            <person name="Venkata Ramana C."/>
            <person name="Sasikala C."/>
            <person name="Dhurka M."/>
        </authorList>
    </citation>
    <scope>NUCLEOTIDE SEQUENCE [LARGE SCALE GENOMIC DNA]</scope>
    <source>
        <strain evidence="6 7">KCTC 32151</strain>
    </source>
</reference>
<keyword evidence="1" id="KW-0805">Transcription regulation</keyword>
<dbReference type="SUPFAM" id="SSF48498">
    <property type="entry name" value="Tetracyclin repressor-like, C-terminal domain"/>
    <property type="match status" value="1"/>
</dbReference>
<dbReference type="RefSeq" id="WP_317562461.1">
    <property type="nucleotide sequence ID" value="NZ_JAWLIP010000012.1"/>
</dbReference>
<dbReference type="PANTHER" id="PTHR30055">
    <property type="entry name" value="HTH-TYPE TRANSCRIPTIONAL REGULATOR RUTR"/>
    <property type="match status" value="1"/>
</dbReference>
<feature type="DNA-binding region" description="H-T-H motif" evidence="4">
    <location>
        <begin position="42"/>
        <end position="61"/>
    </location>
</feature>
<dbReference type="PRINTS" id="PR00455">
    <property type="entry name" value="HTHTETR"/>
</dbReference>
<feature type="domain" description="HTH tetR-type" evidence="5">
    <location>
        <begin position="19"/>
        <end position="79"/>
    </location>
</feature>
<dbReference type="Gene3D" id="1.10.10.60">
    <property type="entry name" value="Homeodomain-like"/>
    <property type="match status" value="1"/>
</dbReference>
<dbReference type="InterPro" id="IPR023772">
    <property type="entry name" value="DNA-bd_HTH_TetR-type_CS"/>
</dbReference>
<evidence type="ECO:0000256" key="3">
    <source>
        <dbReference type="ARBA" id="ARBA00023163"/>
    </source>
</evidence>
<dbReference type="Pfam" id="PF00440">
    <property type="entry name" value="TetR_N"/>
    <property type="match status" value="1"/>
</dbReference>
<protein>
    <submittedName>
        <fullName evidence="6">CerR family C-terminal domain-containing protein</fullName>
    </submittedName>
</protein>
<dbReference type="Proteomes" id="UP001185659">
    <property type="component" value="Unassembled WGS sequence"/>
</dbReference>
<keyword evidence="3" id="KW-0804">Transcription</keyword>
<dbReference type="Pfam" id="PF09209">
    <property type="entry name" value="CecR_C"/>
    <property type="match status" value="1"/>
</dbReference>
<dbReference type="EMBL" id="JAWLIP010000012">
    <property type="protein sequence ID" value="MDV6228683.1"/>
    <property type="molecule type" value="Genomic_DNA"/>
</dbReference>
<evidence type="ECO:0000256" key="1">
    <source>
        <dbReference type="ARBA" id="ARBA00023015"/>
    </source>
</evidence>
<organism evidence="6 7">
    <name type="scientific">Nitratireductor aquimarinus</name>
    <dbReference type="NCBI Taxonomy" id="889300"/>
    <lineage>
        <taxon>Bacteria</taxon>
        <taxon>Pseudomonadati</taxon>
        <taxon>Pseudomonadota</taxon>
        <taxon>Alphaproteobacteria</taxon>
        <taxon>Hyphomicrobiales</taxon>
        <taxon>Phyllobacteriaceae</taxon>
        <taxon>Nitratireductor</taxon>
    </lineage>
</organism>
<dbReference type="InterPro" id="IPR015292">
    <property type="entry name" value="Tscrpt_reg_YbiH_C"/>
</dbReference>
<evidence type="ECO:0000313" key="6">
    <source>
        <dbReference type="EMBL" id="MDV6228683.1"/>
    </source>
</evidence>
<evidence type="ECO:0000256" key="4">
    <source>
        <dbReference type="PROSITE-ProRule" id="PRU00335"/>
    </source>
</evidence>
<proteinExistence type="predicted"/>
<dbReference type="InterPro" id="IPR009057">
    <property type="entry name" value="Homeodomain-like_sf"/>
</dbReference>
<dbReference type="PROSITE" id="PS50977">
    <property type="entry name" value="HTH_TETR_2"/>
    <property type="match status" value="1"/>
</dbReference>
<dbReference type="InterPro" id="IPR001647">
    <property type="entry name" value="HTH_TetR"/>
</dbReference>
<sequence length="234" mass="24827">MKQGNHDLPGAGARLSSAEHTRLSLIQAGLKLFGEKGYEGTTTREIASAAGANIGSISYHFGGKEGLRAACADHIVELVGGIAGSALDVPSEATGQLDPAAARAILMRVLETMTGFIAARPEAGLIVKFVLRELAHPTVALDRIYEGVFAPVHTRLCQVWEAATGRPAESDETKLTIFTLIGQLVYFRIASEAVQRRMGWSDIGSREAAAITAIASSNLEAILTAQTRDKDKKS</sequence>
<keyword evidence="2 4" id="KW-0238">DNA-binding</keyword>
<keyword evidence="7" id="KW-1185">Reference proteome</keyword>
<dbReference type="PROSITE" id="PS01081">
    <property type="entry name" value="HTH_TETR_1"/>
    <property type="match status" value="1"/>
</dbReference>
<dbReference type="Gene3D" id="1.10.357.10">
    <property type="entry name" value="Tetracycline Repressor, domain 2"/>
    <property type="match status" value="1"/>
</dbReference>
<comment type="caution">
    <text evidence="6">The sequence shown here is derived from an EMBL/GenBank/DDBJ whole genome shotgun (WGS) entry which is preliminary data.</text>
</comment>
<evidence type="ECO:0000256" key="2">
    <source>
        <dbReference type="ARBA" id="ARBA00023125"/>
    </source>
</evidence>
<name>A0ABU4AR03_9HYPH</name>
<dbReference type="SUPFAM" id="SSF46689">
    <property type="entry name" value="Homeodomain-like"/>
    <property type="match status" value="1"/>
</dbReference>
<accession>A0ABU4AR03</accession>
<gene>
    <name evidence="6" type="ORF">R2G56_20535</name>
</gene>